<proteinExistence type="predicted"/>
<protein>
    <submittedName>
        <fullName evidence="3">Ribosome production factor 1</fullName>
    </submittedName>
</protein>
<dbReference type="GO" id="GO:0000470">
    <property type="term" value="P:maturation of LSU-rRNA"/>
    <property type="evidence" value="ECO:0007669"/>
    <property type="project" value="TreeGrafter"/>
</dbReference>
<feature type="compositionally biased region" description="Acidic residues" evidence="1">
    <location>
        <begin position="180"/>
        <end position="195"/>
    </location>
</feature>
<evidence type="ECO:0000313" key="4">
    <source>
        <dbReference type="Proteomes" id="UP000285405"/>
    </source>
</evidence>
<evidence type="ECO:0000256" key="1">
    <source>
        <dbReference type="SAM" id="MobiDB-lite"/>
    </source>
</evidence>
<feature type="compositionally biased region" description="Low complexity" evidence="1">
    <location>
        <begin position="204"/>
        <end position="219"/>
    </location>
</feature>
<gene>
    <name evidence="3" type="ORF">GcC1_175004</name>
</gene>
<feature type="region of interest" description="Disordered" evidence="1">
    <location>
        <begin position="96"/>
        <end position="118"/>
    </location>
</feature>
<evidence type="ECO:0000313" key="3">
    <source>
        <dbReference type="EMBL" id="RKF59421.1"/>
    </source>
</evidence>
<reference evidence="3 4" key="1">
    <citation type="journal article" date="2018" name="BMC Genomics">
        <title>Comparative genome analyses reveal sequence features reflecting distinct modes of host-adaptation between dicot and monocot powdery mildew.</title>
        <authorList>
            <person name="Wu Y."/>
            <person name="Ma X."/>
            <person name="Pan Z."/>
            <person name="Kale S.D."/>
            <person name="Song Y."/>
            <person name="King H."/>
            <person name="Zhang Q."/>
            <person name="Presley C."/>
            <person name="Deng X."/>
            <person name="Wei C.I."/>
            <person name="Xiao S."/>
        </authorList>
    </citation>
    <scope>NUCLEOTIDE SEQUENCE [LARGE SCALE GENOMIC DNA]</scope>
    <source>
        <strain evidence="3">UCSC1</strain>
    </source>
</reference>
<feature type="domain" description="Brix" evidence="2">
    <location>
        <begin position="239"/>
        <end position="447"/>
    </location>
</feature>
<dbReference type="EMBL" id="MCBR01017544">
    <property type="protein sequence ID" value="RKF59421.1"/>
    <property type="molecule type" value="Genomic_DNA"/>
</dbReference>
<dbReference type="GO" id="GO:0005730">
    <property type="term" value="C:nucleolus"/>
    <property type="evidence" value="ECO:0007669"/>
    <property type="project" value="TreeGrafter"/>
</dbReference>
<comment type="caution">
    <text evidence="3">The sequence shown here is derived from an EMBL/GenBank/DDBJ whole genome shotgun (WGS) entry which is preliminary data.</text>
</comment>
<dbReference type="SMART" id="SM00879">
    <property type="entry name" value="Brix"/>
    <property type="match status" value="1"/>
</dbReference>
<dbReference type="GO" id="GO:0030687">
    <property type="term" value="C:preribosome, large subunit precursor"/>
    <property type="evidence" value="ECO:0007669"/>
    <property type="project" value="TreeGrafter"/>
</dbReference>
<name>A0A420HPR3_9PEZI</name>
<dbReference type="AlphaFoldDB" id="A0A420HPR3"/>
<dbReference type="PANTHER" id="PTHR22734">
    <property type="entry name" value="U3 SMALL NUCLEOLAR RIBONUCLEOPROTEIN PROTEIN IMP4"/>
    <property type="match status" value="1"/>
</dbReference>
<dbReference type="Proteomes" id="UP000285405">
    <property type="component" value="Unassembled WGS sequence"/>
</dbReference>
<evidence type="ECO:0000259" key="2">
    <source>
        <dbReference type="PROSITE" id="PS50833"/>
    </source>
</evidence>
<dbReference type="GO" id="GO:0000460">
    <property type="term" value="P:maturation of 5.8S rRNA"/>
    <property type="evidence" value="ECO:0007669"/>
    <property type="project" value="TreeGrafter"/>
</dbReference>
<sequence length="473" mass="54367">MLDALKNPTKILRFANSKGVDDRNDLESLPVRTSGSFQPCYGFIKLDPCAWDKNCCLKLLTSLKMGSRRKSLNSSKASLPFKSSNRLKRQELHVNRKRALETTRRDERFKRKREEDKDPELRRVRLARNIPQTIERKRVWDDTNDDTLGACVDVEQLKRNRIEVTESIQQDEPPDKENESCDLDSMLDSESEDEDSEKKIRAHSPAPSNTPSTTTTNLDYTPSSLALKFPNLFTDTPPPSPKILVTTSLNSNLHHQADLLCTFFPNSRYIRRSSHRYGYKFSLREIAKFAAQHEYTSIILLKEDQKKPTGLTIVHLPSGPTFHFSVANWVEGKKLPGHGNPTNHYPELILNNFRTPLGLLTARIFLTLFPPQPEFQGRQVVTLHNQRDYIFVRRHRYVFREKRETEKSIIGPDGKAMKGVEDIRAGLQELGPRFTLKLRRVDKGIGRAGSEGIDAVQWQWKAGMEKTRTKFNL</sequence>
<organism evidence="3 4">
    <name type="scientific">Golovinomyces cichoracearum</name>
    <dbReference type="NCBI Taxonomy" id="62708"/>
    <lineage>
        <taxon>Eukaryota</taxon>
        <taxon>Fungi</taxon>
        <taxon>Dikarya</taxon>
        <taxon>Ascomycota</taxon>
        <taxon>Pezizomycotina</taxon>
        <taxon>Leotiomycetes</taxon>
        <taxon>Erysiphales</taxon>
        <taxon>Erysiphaceae</taxon>
        <taxon>Golovinomyces</taxon>
    </lineage>
</organism>
<dbReference type="InterPro" id="IPR007109">
    <property type="entry name" value="Brix"/>
</dbReference>
<dbReference type="GO" id="GO:0042134">
    <property type="term" value="F:rRNA primary transcript binding"/>
    <property type="evidence" value="ECO:0007669"/>
    <property type="project" value="InterPro"/>
</dbReference>
<dbReference type="FunFam" id="3.40.50.10480:FF:000005">
    <property type="entry name" value="Similar to RNA processing factor 1"/>
    <property type="match status" value="1"/>
</dbReference>
<accession>A0A420HPR3</accession>
<dbReference type="SUPFAM" id="SSF52954">
    <property type="entry name" value="Class II aaRS ABD-related"/>
    <property type="match status" value="1"/>
</dbReference>
<dbReference type="InterPro" id="IPR044281">
    <property type="entry name" value="IMP4/RPF1"/>
</dbReference>
<dbReference type="OrthoDB" id="264354at2759"/>
<feature type="region of interest" description="Disordered" evidence="1">
    <location>
        <begin position="165"/>
        <end position="219"/>
    </location>
</feature>
<dbReference type="PROSITE" id="PS50833">
    <property type="entry name" value="BRIX"/>
    <property type="match status" value="1"/>
</dbReference>
<dbReference type="PANTHER" id="PTHR22734:SF3">
    <property type="entry name" value="RIBOSOME PRODUCTION FACTOR 1"/>
    <property type="match status" value="1"/>
</dbReference>
<dbReference type="Pfam" id="PF04427">
    <property type="entry name" value="Brix"/>
    <property type="match status" value="1"/>
</dbReference>
<dbReference type="Gene3D" id="3.40.50.10480">
    <property type="entry name" value="Probable brix-domain ribosomal biogenesis protein"/>
    <property type="match status" value="1"/>
</dbReference>